<evidence type="ECO:0000313" key="12">
    <source>
        <dbReference type="EMBL" id="MBO0476082.1"/>
    </source>
</evidence>
<dbReference type="InterPro" id="IPR015422">
    <property type="entry name" value="PyrdxlP-dep_Trfase_small"/>
</dbReference>
<dbReference type="InterPro" id="IPR015424">
    <property type="entry name" value="PyrdxlP-dep_Trfase"/>
</dbReference>
<dbReference type="PIRSF" id="PIRSF005572">
    <property type="entry name" value="NifS"/>
    <property type="match status" value="1"/>
</dbReference>
<evidence type="ECO:0000259" key="11">
    <source>
        <dbReference type="Pfam" id="PF00266"/>
    </source>
</evidence>
<evidence type="ECO:0000256" key="7">
    <source>
        <dbReference type="ARBA" id="ARBA00023004"/>
    </source>
</evidence>
<comment type="similarity">
    <text evidence="2">Belongs to the class-V pyridoxal-phosphate-dependent aminotransferase family. NifS/IscS subfamily.</text>
</comment>
<gene>
    <name evidence="12" type="ORF">DOK76_03310</name>
</gene>
<dbReference type="Gene3D" id="1.10.260.50">
    <property type="match status" value="1"/>
</dbReference>
<dbReference type="InterPro" id="IPR000192">
    <property type="entry name" value="Aminotrans_V_dom"/>
</dbReference>
<organism evidence="12 13">
    <name type="scientific">Candidatus Vagococcus giribetii</name>
    <dbReference type="NCBI Taxonomy" id="2230876"/>
    <lineage>
        <taxon>Bacteria</taxon>
        <taxon>Bacillati</taxon>
        <taxon>Bacillota</taxon>
        <taxon>Bacilli</taxon>
        <taxon>Lactobacillales</taxon>
        <taxon>Enterococcaceae</taxon>
        <taxon>Vagococcus</taxon>
    </lineage>
</organism>
<dbReference type="Gene3D" id="3.40.640.10">
    <property type="entry name" value="Type I PLP-dependent aspartate aminotransferase-like (Major domain)"/>
    <property type="match status" value="1"/>
</dbReference>
<comment type="caution">
    <text evidence="12">The sequence shown here is derived from an EMBL/GenBank/DDBJ whole genome shotgun (WGS) entry which is preliminary data.</text>
</comment>
<sequence length="382" mass="41583">MVEVYLDHAATTPMHPEVIQEMTRIMSEVYGNPSSIHGFGRKASFELEMAREEIAKSINAHSTEIVFNSGGTEGDNTAIIQTALTQQGKGKHVITTTIEHSAVTHSMDYLEQLGFEITRLEVDETGQITVEQVEEALRDDTILVTVMYGNNEVGTINPIADIGALLEDHQALFHTDAVQAFGSEILDTKALKVDYLSISGHKINGPKGIGFLYVKQGRPVPVMMHGGDQEEKKRAGTENLAAIVGLKTAIKILSEEQKRVNKMKYEGFKQIIITELESSGIAFELNGHPENHLAHILNIWFKGAKSNLILSKLDLLGFAVSSGSACSAGTVSPSPVILAMRSEAEKSAASESIRISFGYGLTEENIRDFSSALVKTIQSLSK</sequence>
<evidence type="ECO:0000256" key="3">
    <source>
        <dbReference type="ARBA" id="ARBA00012239"/>
    </source>
</evidence>
<dbReference type="EMBL" id="JAFLVX010000011">
    <property type="protein sequence ID" value="MBO0476082.1"/>
    <property type="molecule type" value="Genomic_DNA"/>
</dbReference>
<name>A0ABS3HQQ2_9ENTE</name>
<dbReference type="Proteomes" id="UP000664857">
    <property type="component" value="Unassembled WGS sequence"/>
</dbReference>
<protein>
    <recommendedName>
        <fullName evidence="3">cysteine desulfurase</fullName>
        <ecNumber evidence="3">2.8.1.7</ecNumber>
    </recommendedName>
</protein>
<evidence type="ECO:0000256" key="5">
    <source>
        <dbReference type="ARBA" id="ARBA00022723"/>
    </source>
</evidence>
<evidence type="ECO:0000256" key="10">
    <source>
        <dbReference type="RuleBase" id="RU004504"/>
    </source>
</evidence>
<keyword evidence="6" id="KW-0663">Pyridoxal phosphate</keyword>
<keyword evidence="8" id="KW-0411">Iron-sulfur</keyword>
<dbReference type="InterPro" id="IPR020578">
    <property type="entry name" value="Aminotrans_V_PyrdxlP_BS"/>
</dbReference>
<evidence type="ECO:0000256" key="9">
    <source>
        <dbReference type="ARBA" id="ARBA00050776"/>
    </source>
</evidence>
<dbReference type="PANTHER" id="PTHR11601:SF34">
    <property type="entry name" value="CYSTEINE DESULFURASE"/>
    <property type="match status" value="1"/>
</dbReference>
<dbReference type="PANTHER" id="PTHR11601">
    <property type="entry name" value="CYSTEINE DESULFURYLASE FAMILY MEMBER"/>
    <property type="match status" value="1"/>
</dbReference>
<comment type="cofactor">
    <cofactor evidence="1 10">
        <name>pyridoxal 5'-phosphate</name>
        <dbReference type="ChEBI" id="CHEBI:597326"/>
    </cofactor>
</comment>
<evidence type="ECO:0000256" key="8">
    <source>
        <dbReference type="ARBA" id="ARBA00023014"/>
    </source>
</evidence>
<evidence type="ECO:0000256" key="2">
    <source>
        <dbReference type="ARBA" id="ARBA00006490"/>
    </source>
</evidence>
<comment type="catalytic activity">
    <reaction evidence="9">
        <text>(sulfur carrier)-H + L-cysteine = (sulfur carrier)-SH + L-alanine</text>
        <dbReference type="Rhea" id="RHEA:43892"/>
        <dbReference type="Rhea" id="RHEA-COMP:14737"/>
        <dbReference type="Rhea" id="RHEA-COMP:14739"/>
        <dbReference type="ChEBI" id="CHEBI:29917"/>
        <dbReference type="ChEBI" id="CHEBI:35235"/>
        <dbReference type="ChEBI" id="CHEBI:57972"/>
        <dbReference type="ChEBI" id="CHEBI:64428"/>
        <dbReference type="EC" id="2.8.1.7"/>
    </reaction>
</comment>
<dbReference type="Gene3D" id="3.90.1150.10">
    <property type="entry name" value="Aspartate Aminotransferase, domain 1"/>
    <property type="match status" value="1"/>
</dbReference>
<feature type="domain" description="Aminotransferase class V" evidence="11">
    <location>
        <begin position="4"/>
        <end position="368"/>
    </location>
</feature>
<reference evidence="12 13" key="1">
    <citation type="submission" date="2021-03" db="EMBL/GenBank/DDBJ databases">
        <title>Enterococcal diversity collection.</title>
        <authorList>
            <person name="Gilmore M.S."/>
            <person name="Schwartzman J."/>
            <person name="Van Tyne D."/>
            <person name="Martin M."/>
            <person name="Earl A.M."/>
            <person name="Manson A.L."/>
            <person name="Straub T."/>
            <person name="Salamzade R."/>
            <person name="Saavedra J."/>
            <person name="Lebreton F."/>
            <person name="Prichula J."/>
            <person name="Schaufler K."/>
            <person name="Gaca A."/>
            <person name="Sgardioli B."/>
            <person name="Wagenaar J."/>
            <person name="Strong T."/>
        </authorList>
    </citation>
    <scope>NUCLEOTIDE SEQUENCE [LARGE SCALE GENOMIC DNA]</scope>
    <source>
        <strain evidence="12 13">DIV0080</strain>
    </source>
</reference>
<evidence type="ECO:0000256" key="6">
    <source>
        <dbReference type="ARBA" id="ARBA00022898"/>
    </source>
</evidence>
<keyword evidence="4" id="KW-0808">Transferase</keyword>
<evidence type="ECO:0000256" key="1">
    <source>
        <dbReference type="ARBA" id="ARBA00001933"/>
    </source>
</evidence>
<dbReference type="SUPFAM" id="SSF53383">
    <property type="entry name" value="PLP-dependent transferases"/>
    <property type="match status" value="1"/>
</dbReference>
<keyword evidence="5" id="KW-0479">Metal-binding</keyword>
<dbReference type="EC" id="2.8.1.7" evidence="3"/>
<dbReference type="InterPro" id="IPR015421">
    <property type="entry name" value="PyrdxlP-dep_Trfase_major"/>
</dbReference>
<proteinExistence type="inferred from homology"/>
<accession>A0ABS3HQQ2</accession>
<dbReference type="InterPro" id="IPR016454">
    <property type="entry name" value="Cysteine_dSase"/>
</dbReference>
<keyword evidence="13" id="KW-1185">Reference proteome</keyword>
<keyword evidence="7" id="KW-0408">Iron</keyword>
<dbReference type="RefSeq" id="WP_206964984.1">
    <property type="nucleotide sequence ID" value="NZ_JAFLVX010000011.1"/>
</dbReference>
<dbReference type="PROSITE" id="PS00595">
    <property type="entry name" value="AA_TRANSFER_CLASS_5"/>
    <property type="match status" value="1"/>
</dbReference>
<evidence type="ECO:0000313" key="13">
    <source>
        <dbReference type="Proteomes" id="UP000664857"/>
    </source>
</evidence>
<evidence type="ECO:0000256" key="4">
    <source>
        <dbReference type="ARBA" id="ARBA00022679"/>
    </source>
</evidence>
<dbReference type="Pfam" id="PF00266">
    <property type="entry name" value="Aminotran_5"/>
    <property type="match status" value="1"/>
</dbReference>